<feature type="region of interest" description="Disordered" evidence="1">
    <location>
        <begin position="222"/>
        <end position="252"/>
    </location>
</feature>
<proteinExistence type="predicted"/>
<organism evidence="2 3">
    <name type="scientific">Tannerella sp. oral taxon BU063 isolate Cell 2</name>
    <dbReference type="NCBI Taxonomy" id="1411148"/>
    <lineage>
        <taxon>Bacteria</taxon>
        <taxon>Pseudomonadati</taxon>
        <taxon>Bacteroidota</taxon>
        <taxon>Bacteroidia</taxon>
        <taxon>Bacteroidales</taxon>
        <taxon>Tannerellaceae</taxon>
        <taxon>Tannerella</taxon>
    </lineage>
</organism>
<evidence type="ECO:0000313" key="2">
    <source>
        <dbReference type="EMBL" id="ETK01000.1"/>
    </source>
</evidence>
<gene>
    <name evidence="2" type="ORF">N425_11895</name>
</gene>
<sequence>MIHHVNLSRIRVMNFYLAMSNVSTFLAKEDLETLKLKDQVAIFNEKYKAFDDAVVPLRKSGKTAKLHKHGSERDDALIGLGRHLRLYITYPVKTMSDAAWRLYPVLKGYGKMPHLKPQREKTALISNLLQDYDTAQAKADLTLIGADKWVEILKDSNSKYKGTYQERVEFESALKKGLTQKTRDDLYEEFKRLVQRINSLALIEGETPYLNLMEKINVEMKQANLSERPDRKKKDDPDIHLPEDDEVEEKKD</sequence>
<evidence type="ECO:0000256" key="1">
    <source>
        <dbReference type="SAM" id="MobiDB-lite"/>
    </source>
</evidence>
<protein>
    <submittedName>
        <fullName evidence="2">Hemagglutinin</fullName>
    </submittedName>
</protein>
<dbReference type="AlphaFoldDB" id="W2C1F2"/>
<comment type="caution">
    <text evidence="2">The sequence shown here is derived from an EMBL/GenBank/DDBJ whole genome shotgun (WGS) entry which is preliminary data.</text>
</comment>
<reference evidence="2 3" key="1">
    <citation type="submission" date="2013-11" db="EMBL/GenBank/DDBJ databases">
        <title>Single cell genomics of uncultured Tannerella BU063 (oral taxon 286).</title>
        <authorList>
            <person name="Beall C.J."/>
            <person name="Campbell A.G."/>
            <person name="Griffen A.L."/>
            <person name="Podar M."/>
            <person name="Leys E.J."/>
        </authorList>
    </citation>
    <scope>NUCLEOTIDE SEQUENCE [LARGE SCALE GENOMIC DNA]</scope>
    <source>
        <strain evidence="2">Cell 2</strain>
    </source>
</reference>
<name>W2C1F2_9BACT</name>
<dbReference type="PATRIC" id="fig|1411148.3.peg.1959"/>
<accession>W2C1F2</accession>
<dbReference type="Pfam" id="PF19775">
    <property type="entry name" value="DUF6261"/>
    <property type="match status" value="1"/>
</dbReference>
<evidence type="ECO:0000313" key="3">
    <source>
        <dbReference type="Proteomes" id="UP000018837"/>
    </source>
</evidence>
<dbReference type="Proteomes" id="UP000018837">
    <property type="component" value="Unassembled WGS sequence"/>
</dbReference>
<dbReference type="InterPro" id="IPR046228">
    <property type="entry name" value="DUF6261"/>
</dbReference>
<feature type="compositionally biased region" description="Basic and acidic residues" evidence="1">
    <location>
        <begin position="227"/>
        <end position="252"/>
    </location>
</feature>
<dbReference type="EMBL" id="AYUF01000492">
    <property type="protein sequence ID" value="ETK01000.1"/>
    <property type="molecule type" value="Genomic_DNA"/>
</dbReference>